<dbReference type="Proteomes" id="UP000244336">
    <property type="component" value="Chromosome 9"/>
</dbReference>
<proteinExistence type="predicted"/>
<protein>
    <submittedName>
        <fullName evidence="2">Uncharacterized protein</fullName>
    </submittedName>
</protein>
<keyword evidence="3" id="KW-1185">Reference proteome</keyword>
<organism evidence="2 3">
    <name type="scientific">Panicum hallii var. hallii</name>
    <dbReference type="NCBI Taxonomy" id="1504633"/>
    <lineage>
        <taxon>Eukaryota</taxon>
        <taxon>Viridiplantae</taxon>
        <taxon>Streptophyta</taxon>
        <taxon>Embryophyta</taxon>
        <taxon>Tracheophyta</taxon>
        <taxon>Spermatophyta</taxon>
        <taxon>Magnoliopsida</taxon>
        <taxon>Liliopsida</taxon>
        <taxon>Poales</taxon>
        <taxon>Poaceae</taxon>
        <taxon>PACMAD clade</taxon>
        <taxon>Panicoideae</taxon>
        <taxon>Panicodae</taxon>
        <taxon>Paniceae</taxon>
        <taxon>Panicinae</taxon>
        <taxon>Panicum</taxon>
        <taxon>Panicum sect. Panicum</taxon>
    </lineage>
</organism>
<feature type="compositionally biased region" description="Polar residues" evidence="1">
    <location>
        <begin position="21"/>
        <end position="39"/>
    </location>
</feature>
<evidence type="ECO:0000313" key="3">
    <source>
        <dbReference type="Proteomes" id="UP000244336"/>
    </source>
</evidence>
<reference evidence="2 3" key="1">
    <citation type="submission" date="2018-04" db="EMBL/GenBank/DDBJ databases">
        <title>WGS assembly of Panicum hallii var. hallii HAL2.</title>
        <authorList>
            <person name="Lovell J."/>
            <person name="Jenkins J."/>
            <person name="Lowry D."/>
            <person name="Mamidi S."/>
            <person name="Sreedasyam A."/>
            <person name="Weng X."/>
            <person name="Barry K."/>
            <person name="Bonette J."/>
            <person name="Campitelli B."/>
            <person name="Daum C."/>
            <person name="Gordon S."/>
            <person name="Gould B."/>
            <person name="Lipzen A."/>
            <person name="MacQueen A."/>
            <person name="Palacio-Mejia J."/>
            <person name="Plott C."/>
            <person name="Shakirov E."/>
            <person name="Shu S."/>
            <person name="Yoshinaga Y."/>
            <person name="Zane M."/>
            <person name="Rokhsar D."/>
            <person name="Grimwood J."/>
            <person name="Schmutz J."/>
            <person name="Juenger T."/>
        </authorList>
    </citation>
    <scope>NUCLEOTIDE SEQUENCE [LARGE SCALE GENOMIC DNA]</scope>
    <source>
        <strain evidence="3">cv. HAL2</strain>
    </source>
</reference>
<evidence type="ECO:0000313" key="2">
    <source>
        <dbReference type="EMBL" id="PUZ41432.1"/>
    </source>
</evidence>
<dbReference type="Gramene" id="PUZ41432">
    <property type="protein sequence ID" value="PUZ41432"/>
    <property type="gene ID" value="GQ55_9G504700"/>
</dbReference>
<accession>A0A2T7CDL0</accession>
<name>A0A2T7CDL0_9POAL</name>
<sequence>MKKQQKTGSGGQSRRGRKAKNQNNSLEDGPSENIQSSLQIEDLPLHQLVEPSHMTSYMDLFEGKSDVMDFLSQNQE</sequence>
<dbReference type="EMBL" id="CM009757">
    <property type="protein sequence ID" value="PUZ41432.1"/>
    <property type="molecule type" value="Genomic_DNA"/>
</dbReference>
<dbReference type="AlphaFoldDB" id="A0A2T7CDL0"/>
<feature type="region of interest" description="Disordered" evidence="1">
    <location>
        <begin position="1"/>
        <end position="39"/>
    </location>
</feature>
<evidence type="ECO:0000256" key="1">
    <source>
        <dbReference type="SAM" id="MobiDB-lite"/>
    </source>
</evidence>
<gene>
    <name evidence="2" type="ORF">GQ55_9G504700</name>
</gene>